<sequence length="83" mass="9810">MEWGSKETSEGRPTSNSLFDVRPPQPAKTESTILAWRIWHLRRRIGTNLTGVTQRDLNLRRVIREPRRGNGDKLTTRWRETIR</sequence>
<dbReference type="Proteomes" id="UP000299102">
    <property type="component" value="Unassembled WGS sequence"/>
</dbReference>
<accession>A0A4C1XMB3</accession>
<organism evidence="2 3">
    <name type="scientific">Eumeta variegata</name>
    <name type="common">Bagworm moth</name>
    <name type="synonym">Eumeta japonica</name>
    <dbReference type="NCBI Taxonomy" id="151549"/>
    <lineage>
        <taxon>Eukaryota</taxon>
        <taxon>Metazoa</taxon>
        <taxon>Ecdysozoa</taxon>
        <taxon>Arthropoda</taxon>
        <taxon>Hexapoda</taxon>
        <taxon>Insecta</taxon>
        <taxon>Pterygota</taxon>
        <taxon>Neoptera</taxon>
        <taxon>Endopterygota</taxon>
        <taxon>Lepidoptera</taxon>
        <taxon>Glossata</taxon>
        <taxon>Ditrysia</taxon>
        <taxon>Tineoidea</taxon>
        <taxon>Psychidae</taxon>
        <taxon>Oiketicinae</taxon>
        <taxon>Eumeta</taxon>
    </lineage>
</organism>
<protein>
    <submittedName>
        <fullName evidence="2">Uncharacterized protein</fullName>
    </submittedName>
</protein>
<keyword evidence="3" id="KW-1185">Reference proteome</keyword>
<reference evidence="2 3" key="1">
    <citation type="journal article" date="2019" name="Commun. Biol.">
        <title>The bagworm genome reveals a unique fibroin gene that provides high tensile strength.</title>
        <authorList>
            <person name="Kono N."/>
            <person name="Nakamura H."/>
            <person name="Ohtoshi R."/>
            <person name="Tomita M."/>
            <person name="Numata K."/>
            <person name="Arakawa K."/>
        </authorList>
    </citation>
    <scope>NUCLEOTIDE SEQUENCE [LARGE SCALE GENOMIC DNA]</scope>
</reference>
<comment type="caution">
    <text evidence="2">The sequence shown here is derived from an EMBL/GenBank/DDBJ whole genome shotgun (WGS) entry which is preliminary data.</text>
</comment>
<gene>
    <name evidence="2" type="ORF">EVAR_45308_1</name>
</gene>
<evidence type="ECO:0000313" key="3">
    <source>
        <dbReference type="Proteomes" id="UP000299102"/>
    </source>
</evidence>
<name>A0A4C1XMB3_EUMVA</name>
<feature type="region of interest" description="Disordered" evidence="1">
    <location>
        <begin position="1"/>
        <end position="28"/>
    </location>
</feature>
<evidence type="ECO:0000313" key="2">
    <source>
        <dbReference type="EMBL" id="GBP64260.1"/>
    </source>
</evidence>
<feature type="compositionally biased region" description="Basic and acidic residues" evidence="1">
    <location>
        <begin position="1"/>
        <end position="10"/>
    </location>
</feature>
<dbReference type="EMBL" id="BGZK01000893">
    <property type="protein sequence ID" value="GBP64260.1"/>
    <property type="molecule type" value="Genomic_DNA"/>
</dbReference>
<proteinExistence type="predicted"/>
<dbReference type="AlphaFoldDB" id="A0A4C1XMB3"/>
<evidence type="ECO:0000256" key="1">
    <source>
        <dbReference type="SAM" id="MobiDB-lite"/>
    </source>
</evidence>